<dbReference type="AlphaFoldDB" id="A0A1N6J7K6"/>
<sequence length="187" mass="22505">MKNLVFTLIFIFPLIVTAIFITRIIKVDSKLELVKEDPVLQGNLKKKLTIDKHASKRRVYFYLDDSKKHRYERNYRGFVTNWYVLGNLKQFENSNTLTFYKEINQNKSDDEKISFFSLNNVNKNFSYYFDIFQFVKEKYFFVLLVIFIMYIFGASWVIDHYGGITQLKIVSIIFFVDIVYLLLLLFW</sequence>
<evidence type="ECO:0000313" key="3">
    <source>
        <dbReference type="Proteomes" id="UP000184782"/>
    </source>
</evidence>
<keyword evidence="1" id="KW-0812">Transmembrane</keyword>
<feature type="transmembrane region" description="Helical" evidence="1">
    <location>
        <begin position="139"/>
        <end position="158"/>
    </location>
</feature>
<evidence type="ECO:0000313" key="2">
    <source>
        <dbReference type="EMBL" id="SIO40232.1"/>
    </source>
</evidence>
<dbReference type="Proteomes" id="UP000184782">
    <property type="component" value="Unassembled WGS sequence"/>
</dbReference>
<keyword evidence="3" id="KW-1185">Reference proteome</keyword>
<feature type="transmembrane region" description="Helical" evidence="1">
    <location>
        <begin position="6"/>
        <end position="25"/>
    </location>
</feature>
<protein>
    <submittedName>
        <fullName evidence="2">Uncharacterized protein</fullName>
    </submittedName>
</protein>
<gene>
    <name evidence="2" type="ORF">SAMN05421769_4180</name>
</gene>
<accession>A0A1N6J7K6</accession>
<proteinExistence type="predicted"/>
<evidence type="ECO:0000256" key="1">
    <source>
        <dbReference type="SAM" id="Phobius"/>
    </source>
</evidence>
<organism evidence="2 3">
    <name type="scientific">Chryseobacterium scophthalmum</name>
    <dbReference type="NCBI Taxonomy" id="59733"/>
    <lineage>
        <taxon>Bacteria</taxon>
        <taxon>Pseudomonadati</taxon>
        <taxon>Bacteroidota</taxon>
        <taxon>Flavobacteriia</taxon>
        <taxon>Flavobacteriales</taxon>
        <taxon>Weeksellaceae</taxon>
        <taxon>Chryseobacterium group</taxon>
        <taxon>Chryseobacterium</taxon>
    </lineage>
</organism>
<name>A0A1N6J7K6_9FLAO</name>
<dbReference type="RefSeq" id="WP_074232327.1">
    <property type="nucleotide sequence ID" value="NZ_FSRQ01000007.1"/>
</dbReference>
<dbReference type="EMBL" id="FSRQ01000007">
    <property type="protein sequence ID" value="SIO40232.1"/>
    <property type="molecule type" value="Genomic_DNA"/>
</dbReference>
<dbReference type="OrthoDB" id="1273597at2"/>
<keyword evidence="1" id="KW-0472">Membrane</keyword>
<dbReference type="STRING" id="59733.SAMN05421769_4180"/>
<feature type="transmembrane region" description="Helical" evidence="1">
    <location>
        <begin position="164"/>
        <end position="186"/>
    </location>
</feature>
<keyword evidence="1" id="KW-1133">Transmembrane helix</keyword>
<reference evidence="3" key="1">
    <citation type="submission" date="2016-12" db="EMBL/GenBank/DDBJ databases">
        <authorList>
            <person name="Varghese N."/>
            <person name="Submissions S."/>
        </authorList>
    </citation>
    <scope>NUCLEOTIDE SEQUENCE [LARGE SCALE GENOMIC DNA]</scope>
    <source>
        <strain evidence="3">DSM 16779</strain>
    </source>
</reference>